<reference evidence="2" key="1">
    <citation type="journal article" date="2008" name="PLoS ONE">
        <title>Survival in nuclear waste, extreme resistance, and potential applications gleaned from the genome sequence of Kineococcus radiotolerans SRS30216.</title>
        <authorList>
            <person name="Bagwell C.E."/>
            <person name="Bhat S."/>
            <person name="Hawkins G.M."/>
            <person name="Smith B.W."/>
            <person name="Biswas T."/>
            <person name="Hoover T.R."/>
            <person name="Saunders E."/>
            <person name="Han C.S."/>
            <person name="Tsodikov O.V."/>
            <person name="Shimkets L.J."/>
        </authorList>
    </citation>
    <scope>NUCLEOTIDE SEQUENCE [LARGE SCALE GENOMIC DNA]</scope>
    <source>
        <strain evidence="2">ATCC BAA-149 / DSM 14245 / SRS30216</strain>
    </source>
</reference>
<name>A6W8W1_KINRD</name>
<dbReference type="STRING" id="266940.Krad_1764"/>
<gene>
    <name evidence="1" type="ordered locus">Krad_1764</name>
</gene>
<dbReference type="HOGENOM" id="CLU_1822756_0_0_11"/>
<evidence type="ECO:0000313" key="2">
    <source>
        <dbReference type="Proteomes" id="UP000001116"/>
    </source>
</evidence>
<dbReference type="OrthoDB" id="4955428at2"/>
<dbReference type="AlphaFoldDB" id="A6W8W1"/>
<sequence length="141" mass="15812">MTTREKLRQLATALIDQNLAGRWRWAGNSKHGNYSLCTDGNGQQFLMRFTRKGMNTAQPTFRVSHLGWFGMEQASDIPIYEVCRDATSQHDSRVYRHDVVGFRSPVADYLAAVDAETVISLLDQIDHLEAALAAEREGATP</sequence>
<dbReference type="Proteomes" id="UP000001116">
    <property type="component" value="Chromosome"/>
</dbReference>
<protein>
    <submittedName>
        <fullName evidence="1">Uncharacterized protein</fullName>
    </submittedName>
</protein>
<accession>A6W8W1</accession>
<dbReference type="RefSeq" id="WP_011981611.1">
    <property type="nucleotide sequence ID" value="NC_009664.2"/>
</dbReference>
<keyword evidence="2" id="KW-1185">Reference proteome</keyword>
<evidence type="ECO:0000313" key="1">
    <source>
        <dbReference type="EMBL" id="ABS03250.1"/>
    </source>
</evidence>
<proteinExistence type="predicted"/>
<organism evidence="1 2">
    <name type="scientific">Kineococcus radiotolerans (strain ATCC BAA-149 / DSM 14245 / SRS30216)</name>
    <dbReference type="NCBI Taxonomy" id="266940"/>
    <lineage>
        <taxon>Bacteria</taxon>
        <taxon>Bacillati</taxon>
        <taxon>Actinomycetota</taxon>
        <taxon>Actinomycetes</taxon>
        <taxon>Kineosporiales</taxon>
        <taxon>Kineosporiaceae</taxon>
        <taxon>Kineococcus</taxon>
    </lineage>
</organism>
<dbReference type="EMBL" id="CP000750">
    <property type="protein sequence ID" value="ABS03250.1"/>
    <property type="molecule type" value="Genomic_DNA"/>
</dbReference>
<dbReference type="KEGG" id="kra:Krad_1764"/>